<dbReference type="Proteomes" id="UP000198648">
    <property type="component" value="Unassembled WGS sequence"/>
</dbReference>
<dbReference type="STRING" id="1299341.SAMN05444005_101529"/>
<dbReference type="PROSITE" id="PS51257">
    <property type="entry name" value="PROKAR_LIPOPROTEIN"/>
    <property type="match status" value="1"/>
</dbReference>
<reference evidence="1 2" key="1">
    <citation type="submission" date="2016-10" db="EMBL/GenBank/DDBJ databases">
        <authorList>
            <person name="de Groot N.N."/>
        </authorList>
    </citation>
    <scope>NUCLEOTIDE SEQUENCE [LARGE SCALE GENOMIC DNA]</scope>
    <source>
        <strain evidence="1 2">DSM 27078</strain>
    </source>
</reference>
<dbReference type="EMBL" id="FOEI01000001">
    <property type="protein sequence ID" value="SEP60220.1"/>
    <property type="molecule type" value="Genomic_DNA"/>
</dbReference>
<dbReference type="AlphaFoldDB" id="A0A1H8Z705"/>
<accession>A0A1H8Z705</accession>
<protein>
    <recommendedName>
        <fullName evidence="3">Lipoprotein</fullName>
    </recommendedName>
</protein>
<evidence type="ECO:0000313" key="1">
    <source>
        <dbReference type="EMBL" id="SEP60220.1"/>
    </source>
</evidence>
<dbReference type="RefSeq" id="WP_091464755.1">
    <property type="nucleotide sequence ID" value="NZ_FOEI01000001.1"/>
</dbReference>
<proteinExistence type="predicted"/>
<sequence>MKKTLSLLIVIIIVIGCKKSCDEKVISKGKINENWEYINKELGLKLQLPKDWFIEVKKLKNKQFISMENKVPQNIFKYDTIKIKSNFNLRRGSLDMSEIFTIYDSKPIEVNYPSEIQFAIIHSKYEDENKDIEDICKQFEMLITNDKEVDNYNKKGIKVNTSLNFNTVKIPSIKTCNRRSDGKIEYIIAALKNYGCFNFILIYRYHNEVEYNKIVKILNTTKLE</sequence>
<evidence type="ECO:0008006" key="3">
    <source>
        <dbReference type="Google" id="ProtNLM"/>
    </source>
</evidence>
<keyword evidence="2" id="KW-1185">Reference proteome</keyword>
<gene>
    <name evidence="1" type="ORF">SAMN05444005_101529</name>
</gene>
<evidence type="ECO:0000313" key="2">
    <source>
        <dbReference type="Proteomes" id="UP000198648"/>
    </source>
</evidence>
<name>A0A1H8Z705_9FLAO</name>
<organism evidence="1 2">
    <name type="scientific">Flavobacterium urocaniciphilum</name>
    <dbReference type="NCBI Taxonomy" id="1299341"/>
    <lineage>
        <taxon>Bacteria</taxon>
        <taxon>Pseudomonadati</taxon>
        <taxon>Bacteroidota</taxon>
        <taxon>Flavobacteriia</taxon>
        <taxon>Flavobacteriales</taxon>
        <taxon>Flavobacteriaceae</taxon>
        <taxon>Flavobacterium</taxon>
    </lineage>
</organism>